<dbReference type="Proteomes" id="UP001355056">
    <property type="component" value="Unassembled WGS sequence"/>
</dbReference>
<evidence type="ECO:0000256" key="4">
    <source>
        <dbReference type="ARBA" id="ARBA00023004"/>
    </source>
</evidence>
<dbReference type="PROSITE" id="PS00198">
    <property type="entry name" value="4FE4S_FER_1"/>
    <property type="match status" value="2"/>
</dbReference>
<name>A0ABU7YYY2_9GAMM</name>
<keyword evidence="4 6" id="KW-0408">Iron</keyword>
<feature type="domain" description="4Fe-4S ferredoxin-type" evidence="7">
    <location>
        <begin position="59"/>
        <end position="85"/>
    </location>
</feature>
<organism evidence="8 9">
    <name type="scientific">Novilysobacter erysipheiresistens</name>
    <dbReference type="NCBI Taxonomy" id="1749332"/>
    <lineage>
        <taxon>Bacteria</taxon>
        <taxon>Pseudomonadati</taxon>
        <taxon>Pseudomonadota</taxon>
        <taxon>Gammaproteobacteria</taxon>
        <taxon>Lysobacterales</taxon>
        <taxon>Lysobacteraceae</taxon>
        <taxon>Novilysobacter</taxon>
    </lineage>
</organism>
<accession>A0ABU7YYY2</accession>
<dbReference type="PIRSF" id="PIRSF000139">
    <property type="entry name" value="Glc_ox_4Fe-4S"/>
    <property type="match status" value="1"/>
</dbReference>
<keyword evidence="2 6" id="KW-0479">Metal-binding</keyword>
<dbReference type="PANTHER" id="PTHR32479">
    <property type="entry name" value="GLYCOLATE OXIDASE IRON-SULFUR SUBUNIT"/>
    <property type="match status" value="1"/>
</dbReference>
<keyword evidence="6" id="KW-0813">Transport</keyword>
<evidence type="ECO:0000256" key="5">
    <source>
        <dbReference type="ARBA" id="ARBA00023014"/>
    </source>
</evidence>
<evidence type="ECO:0000313" key="8">
    <source>
        <dbReference type="EMBL" id="MEG3184175.1"/>
    </source>
</evidence>
<dbReference type="InterPro" id="IPR017896">
    <property type="entry name" value="4Fe4S_Fe-S-bd"/>
</dbReference>
<dbReference type="EMBL" id="JAXGFP010000004">
    <property type="protein sequence ID" value="MEG3184175.1"/>
    <property type="molecule type" value="Genomic_DNA"/>
</dbReference>
<sequence>MLPATRTLPTDPLVALADRCVQCGLCLPACPTYGRERLEAESPRGRIALTRAWALDAIEPTAIGDAHLDHCLGCRSCEAVCPAGVEYGALLVEARGRQRARCPARWRQQVAEALLARPRLLAGLLGLYRFGHPLLPASWRLLPRPPAATPVRPAPATGVTASTAALFVGCIAGPYEGAARAALTRLCAALAVELAIPVGQGCCGSAHAHAGDSARADRLAAANRIAFAGHARVLTLASGCHEAVATGVGTATIDALEFLDAHRAQLHFAERRERIAVHLPCTQRNVVRSVPALRRLLAQVPGLEVIELDDGFGCCGAAGLQMLTEPGRAADYRQPLIEQLAGSGATELLSANLSCRLHLANSAALPVRHPLEFLADALAPAPPAHHQTVESTS</sequence>
<proteinExistence type="predicted"/>
<dbReference type="InterPro" id="IPR012257">
    <property type="entry name" value="Glc_ox_4Fe-4S"/>
</dbReference>
<comment type="function">
    <text evidence="6">Component of a complex that catalyzes the oxidation of glycolate to glyoxylate.</text>
</comment>
<keyword evidence="9" id="KW-1185">Reference proteome</keyword>
<keyword evidence="1 6" id="KW-0004">4Fe-4S</keyword>
<evidence type="ECO:0000256" key="3">
    <source>
        <dbReference type="ARBA" id="ARBA00022737"/>
    </source>
</evidence>
<dbReference type="Gene3D" id="1.10.1060.10">
    <property type="entry name" value="Alpha-helical ferredoxin"/>
    <property type="match status" value="1"/>
</dbReference>
<evidence type="ECO:0000313" key="9">
    <source>
        <dbReference type="Proteomes" id="UP001355056"/>
    </source>
</evidence>
<gene>
    <name evidence="8" type="ORF">SNE34_09150</name>
</gene>
<protein>
    <recommendedName>
        <fullName evidence="6">Glycolate oxidase iron-sulfur subunit</fullName>
        <ecNumber evidence="6">1.1.99.14</ecNumber>
    </recommendedName>
</protein>
<dbReference type="SUPFAM" id="SSF54862">
    <property type="entry name" value="4Fe-4S ferredoxins"/>
    <property type="match status" value="1"/>
</dbReference>
<evidence type="ECO:0000256" key="2">
    <source>
        <dbReference type="ARBA" id="ARBA00022723"/>
    </source>
</evidence>
<dbReference type="InterPro" id="IPR009051">
    <property type="entry name" value="Helical_ferredxn"/>
</dbReference>
<evidence type="ECO:0000256" key="1">
    <source>
        <dbReference type="ARBA" id="ARBA00022485"/>
    </source>
</evidence>
<dbReference type="RefSeq" id="WP_332616680.1">
    <property type="nucleotide sequence ID" value="NZ_JAXGFP010000004.1"/>
</dbReference>
<comment type="cofactor">
    <cofactor evidence="6">
        <name>[4Fe-4S] cluster</name>
        <dbReference type="ChEBI" id="CHEBI:49883"/>
    </cofactor>
    <text evidence="6">Binds 2 [4Fe-4S] clusters.</text>
</comment>
<feature type="domain" description="4Fe-4S ferredoxin-type" evidence="7">
    <location>
        <begin position="10"/>
        <end position="41"/>
    </location>
</feature>
<reference evidence="8 9" key="1">
    <citation type="journal article" date="2016" name="Int. J. Syst. Evol. Microbiol.">
        <title>Lysobacter erysipheiresistens sp. nov., an antagonist of powdery mildew, isolated from tobacco-cultivated soil.</title>
        <authorList>
            <person name="Xie B."/>
            <person name="Li T."/>
            <person name="Lin X."/>
            <person name="Wang C.J."/>
            <person name="Chen Y.J."/>
            <person name="Liu W.J."/>
            <person name="Zhao Z.W."/>
        </authorList>
    </citation>
    <scope>NUCLEOTIDE SEQUENCE [LARGE SCALE GENOMIC DNA]</scope>
    <source>
        <strain evidence="8 9">RS-LYSO-3</strain>
    </source>
</reference>
<dbReference type="Pfam" id="PF13183">
    <property type="entry name" value="Fer4_8"/>
    <property type="match status" value="1"/>
</dbReference>
<keyword evidence="6" id="KW-0249">Electron transport</keyword>
<comment type="caution">
    <text evidence="8">The sequence shown here is derived from an EMBL/GenBank/DDBJ whole genome shotgun (WGS) entry which is preliminary data.</text>
</comment>
<evidence type="ECO:0000256" key="6">
    <source>
        <dbReference type="PIRNR" id="PIRNR000139"/>
    </source>
</evidence>
<dbReference type="InterPro" id="IPR017900">
    <property type="entry name" value="4Fe4S_Fe_S_CS"/>
</dbReference>
<dbReference type="InterPro" id="IPR004017">
    <property type="entry name" value="Cys_rich_dom"/>
</dbReference>
<comment type="catalytic activity">
    <reaction evidence="6">
        <text>glycolate + A = glyoxylate + AH2</text>
        <dbReference type="Rhea" id="RHEA:21264"/>
        <dbReference type="ChEBI" id="CHEBI:13193"/>
        <dbReference type="ChEBI" id="CHEBI:17499"/>
        <dbReference type="ChEBI" id="CHEBI:29805"/>
        <dbReference type="ChEBI" id="CHEBI:36655"/>
        <dbReference type="EC" id="1.1.99.14"/>
    </reaction>
</comment>
<dbReference type="PANTHER" id="PTHR32479:SF17">
    <property type="entry name" value="GLYCOLATE OXIDASE IRON-SULFUR SUBUNIT"/>
    <property type="match status" value="1"/>
</dbReference>
<dbReference type="EC" id="1.1.99.14" evidence="6"/>
<dbReference type="PROSITE" id="PS51379">
    <property type="entry name" value="4FE4S_FER_2"/>
    <property type="match status" value="2"/>
</dbReference>
<dbReference type="Pfam" id="PF02754">
    <property type="entry name" value="CCG"/>
    <property type="match status" value="2"/>
</dbReference>
<keyword evidence="3" id="KW-0677">Repeat</keyword>
<comment type="catalytic activity">
    <reaction evidence="6">
        <text>(R)-lactate + A = pyruvate + AH2</text>
        <dbReference type="Rhea" id="RHEA:15089"/>
        <dbReference type="ChEBI" id="CHEBI:13193"/>
        <dbReference type="ChEBI" id="CHEBI:15361"/>
        <dbReference type="ChEBI" id="CHEBI:16004"/>
        <dbReference type="ChEBI" id="CHEBI:17499"/>
    </reaction>
</comment>
<evidence type="ECO:0000259" key="7">
    <source>
        <dbReference type="PROSITE" id="PS51379"/>
    </source>
</evidence>
<keyword evidence="5 6" id="KW-0411">Iron-sulfur</keyword>